<gene>
    <name evidence="2" type="ORF">LSINAPIS_LOCUS4126</name>
</gene>
<evidence type="ECO:0000256" key="1">
    <source>
        <dbReference type="SAM" id="MobiDB-lite"/>
    </source>
</evidence>
<organism evidence="2 3">
    <name type="scientific">Leptidea sinapis</name>
    <dbReference type="NCBI Taxonomy" id="189913"/>
    <lineage>
        <taxon>Eukaryota</taxon>
        <taxon>Metazoa</taxon>
        <taxon>Ecdysozoa</taxon>
        <taxon>Arthropoda</taxon>
        <taxon>Hexapoda</taxon>
        <taxon>Insecta</taxon>
        <taxon>Pterygota</taxon>
        <taxon>Neoptera</taxon>
        <taxon>Endopterygota</taxon>
        <taxon>Lepidoptera</taxon>
        <taxon>Glossata</taxon>
        <taxon>Ditrysia</taxon>
        <taxon>Papilionoidea</taxon>
        <taxon>Pieridae</taxon>
        <taxon>Dismorphiinae</taxon>
        <taxon>Leptidea</taxon>
    </lineage>
</organism>
<proteinExistence type="predicted"/>
<name>A0A5E4Q1B4_9NEOP</name>
<evidence type="ECO:0000313" key="2">
    <source>
        <dbReference type="EMBL" id="VVC91456.1"/>
    </source>
</evidence>
<protein>
    <submittedName>
        <fullName evidence="2">Uncharacterized protein</fullName>
    </submittedName>
</protein>
<evidence type="ECO:0000313" key="3">
    <source>
        <dbReference type="Proteomes" id="UP000324832"/>
    </source>
</evidence>
<sequence>MMLANVISESKDGFSYVVLRFDKTVPPDIFNMPHEIKDIKERLPSESPKERRKICKDKEARRECQVQGEMLSFPVHTGHHRQGEGREA</sequence>
<dbReference type="Proteomes" id="UP000324832">
    <property type="component" value="Unassembled WGS sequence"/>
</dbReference>
<keyword evidence="3" id="KW-1185">Reference proteome</keyword>
<feature type="region of interest" description="Disordered" evidence="1">
    <location>
        <begin position="69"/>
        <end position="88"/>
    </location>
</feature>
<accession>A0A5E4Q1B4</accession>
<dbReference type="AlphaFoldDB" id="A0A5E4Q1B4"/>
<dbReference type="EMBL" id="FZQP02001059">
    <property type="protein sequence ID" value="VVC91456.1"/>
    <property type="molecule type" value="Genomic_DNA"/>
</dbReference>
<reference evidence="2 3" key="1">
    <citation type="submission" date="2017-07" db="EMBL/GenBank/DDBJ databases">
        <authorList>
            <person name="Talla V."/>
            <person name="Backstrom N."/>
        </authorList>
    </citation>
    <scope>NUCLEOTIDE SEQUENCE [LARGE SCALE GENOMIC DNA]</scope>
</reference>